<comment type="caution">
    <text evidence="10">The sequence shown here is derived from an EMBL/GenBank/DDBJ whole genome shotgun (WGS) entry which is preliminary data.</text>
</comment>
<keyword evidence="11" id="KW-1185">Reference proteome</keyword>
<dbReference type="Pfam" id="PF02463">
    <property type="entry name" value="SMC_N"/>
    <property type="match status" value="1"/>
</dbReference>
<evidence type="ECO:0000313" key="11">
    <source>
        <dbReference type="Proteomes" id="UP001055804"/>
    </source>
</evidence>
<evidence type="ECO:0000256" key="8">
    <source>
        <dbReference type="SAM" id="MobiDB-lite"/>
    </source>
</evidence>
<comment type="subcellular location">
    <subcellularLocation>
        <location evidence="1 7">Cytoplasm</location>
    </subcellularLocation>
</comment>
<dbReference type="HAMAP" id="MF_01894">
    <property type="entry name" value="Smc_prok"/>
    <property type="match status" value="1"/>
</dbReference>
<dbReference type="GO" id="GO:0016887">
    <property type="term" value="F:ATP hydrolysis activity"/>
    <property type="evidence" value="ECO:0007669"/>
    <property type="project" value="InterPro"/>
</dbReference>
<evidence type="ECO:0000256" key="2">
    <source>
        <dbReference type="ARBA" id="ARBA00022490"/>
    </source>
</evidence>
<keyword evidence="5 7" id="KW-0175">Coiled coil</keyword>
<evidence type="ECO:0000256" key="4">
    <source>
        <dbReference type="ARBA" id="ARBA00022840"/>
    </source>
</evidence>
<dbReference type="InterPro" id="IPR024704">
    <property type="entry name" value="SMC"/>
</dbReference>
<dbReference type="NCBIfam" id="TIGR02168">
    <property type="entry name" value="SMC_prok_B"/>
    <property type="match status" value="1"/>
</dbReference>
<dbReference type="SUPFAM" id="SSF52540">
    <property type="entry name" value="P-loop containing nucleoside triphosphate hydrolases"/>
    <property type="match status" value="1"/>
</dbReference>
<dbReference type="InterPro" id="IPR027417">
    <property type="entry name" value="P-loop_NTPase"/>
</dbReference>
<gene>
    <name evidence="7 10" type="primary">smc</name>
    <name evidence="10" type="ORF">NJQ99_14275</name>
</gene>
<dbReference type="Gene3D" id="3.40.50.300">
    <property type="entry name" value="P-loop containing nucleotide triphosphate hydrolases"/>
    <property type="match status" value="2"/>
</dbReference>
<evidence type="ECO:0000256" key="6">
    <source>
        <dbReference type="ARBA" id="ARBA00023125"/>
    </source>
</evidence>
<dbReference type="GO" id="GO:0007059">
    <property type="term" value="P:chromosome segregation"/>
    <property type="evidence" value="ECO:0007669"/>
    <property type="project" value="UniProtKB-UniRule"/>
</dbReference>
<feature type="coiled-coil region" evidence="7">
    <location>
        <begin position="170"/>
        <end position="211"/>
    </location>
</feature>
<dbReference type="GO" id="GO:0005524">
    <property type="term" value="F:ATP binding"/>
    <property type="evidence" value="ECO:0007669"/>
    <property type="project" value="UniProtKB-UniRule"/>
</dbReference>
<accession>A0A9J6PFU2</accession>
<dbReference type="FunFam" id="3.40.50.300:FF:000901">
    <property type="entry name" value="Chromosome partition protein Smc"/>
    <property type="match status" value="1"/>
</dbReference>
<dbReference type="RefSeq" id="WP_269333549.1">
    <property type="nucleotide sequence ID" value="NZ_JAMZFT010000003.1"/>
</dbReference>
<dbReference type="SUPFAM" id="SSF57997">
    <property type="entry name" value="Tropomyosin"/>
    <property type="match status" value="1"/>
</dbReference>
<protein>
    <recommendedName>
        <fullName evidence="7">Chromosome partition protein Smc</fullName>
    </recommendedName>
</protein>
<comment type="similarity">
    <text evidence="7">Belongs to the SMC family.</text>
</comment>
<feature type="region of interest" description="Disordered" evidence="8">
    <location>
        <begin position="751"/>
        <end position="776"/>
    </location>
</feature>
<reference evidence="10" key="1">
    <citation type="submission" date="2022-06" db="EMBL/GenBank/DDBJ databases">
        <title>Isolation and Genomics of Futiania mangrovii gen. nov., sp. nov., a Rare and Metabolically-versatile member in the Class Alphaproteobacteria.</title>
        <authorList>
            <person name="Liu L."/>
            <person name="Huang W.-C."/>
            <person name="Pan J."/>
            <person name="Li J."/>
            <person name="Huang Y."/>
            <person name="Du H."/>
            <person name="Liu Y."/>
            <person name="Li M."/>
        </authorList>
    </citation>
    <scope>NUCLEOTIDE SEQUENCE</scope>
    <source>
        <strain evidence="10">FT118</strain>
    </source>
</reference>
<feature type="binding site" evidence="7">
    <location>
        <begin position="32"/>
        <end position="39"/>
    </location>
    <ligand>
        <name>ATP</name>
        <dbReference type="ChEBI" id="CHEBI:30616"/>
    </ligand>
</feature>
<dbReference type="CDD" id="cd03278">
    <property type="entry name" value="ABC_SMC_barmotin"/>
    <property type="match status" value="1"/>
</dbReference>
<dbReference type="EMBL" id="JAMZFT010000003">
    <property type="protein sequence ID" value="MCP1337585.1"/>
    <property type="molecule type" value="Genomic_DNA"/>
</dbReference>
<dbReference type="GO" id="GO:0006260">
    <property type="term" value="P:DNA replication"/>
    <property type="evidence" value="ECO:0007669"/>
    <property type="project" value="UniProtKB-UniRule"/>
</dbReference>
<dbReference type="GO" id="GO:0003677">
    <property type="term" value="F:DNA binding"/>
    <property type="evidence" value="ECO:0007669"/>
    <property type="project" value="UniProtKB-UniRule"/>
</dbReference>
<dbReference type="GO" id="GO:0005737">
    <property type="term" value="C:cytoplasm"/>
    <property type="evidence" value="ECO:0007669"/>
    <property type="project" value="UniProtKB-SubCell"/>
</dbReference>
<organism evidence="10 11">
    <name type="scientific">Futiania mangrovi</name>
    <dbReference type="NCBI Taxonomy" id="2959716"/>
    <lineage>
        <taxon>Bacteria</taxon>
        <taxon>Pseudomonadati</taxon>
        <taxon>Pseudomonadota</taxon>
        <taxon>Alphaproteobacteria</taxon>
        <taxon>Futianiales</taxon>
        <taxon>Futianiaceae</taxon>
        <taxon>Futiania</taxon>
    </lineage>
</organism>
<proteinExistence type="inferred from homology"/>
<dbReference type="Gene3D" id="1.10.287.1490">
    <property type="match status" value="1"/>
</dbReference>
<dbReference type="InterPro" id="IPR003395">
    <property type="entry name" value="RecF/RecN/SMC_N"/>
</dbReference>
<evidence type="ECO:0000256" key="1">
    <source>
        <dbReference type="ARBA" id="ARBA00004496"/>
    </source>
</evidence>
<evidence type="ECO:0000256" key="7">
    <source>
        <dbReference type="HAMAP-Rule" id="MF_01894"/>
    </source>
</evidence>
<feature type="region of interest" description="Disordered" evidence="8">
    <location>
        <begin position="455"/>
        <end position="481"/>
    </location>
</feature>
<feature type="coiled-coil region" evidence="7">
    <location>
        <begin position="293"/>
        <end position="432"/>
    </location>
</feature>
<keyword evidence="3 7" id="KW-0547">Nucleotide-binding</keyword>
<keyword evidence="6 7" id="KW-0238">DNA-binding</keyword>
<dbReference type="GO" id="GO:0007062">
    <property type="term" value="P:sister chromatid cohesion"/>
    <property type="evidence" value="ECO:0007669"/>
    <property type="project" value="InterPro"/>
</dbReference>
<dbReference type="GO" id="GO:0030261">
    <property type="term" value="P:chromosome condensation"/>
    <property type="evidence" value="ECO:0007669"/>
    <property type="project" value="InterPro"/>
</dbReference>
<dbReference type="PANTHER" id="PTHR43977">
    <property type="entry name" value="STRUCTURAL MAINTENANCE OF CHROMOSOMES PROTEIN 3"/>
    <property type="match status" value="1"/>
</dbReference>
<comment type="function">
    <text evidence="7">Required for chromosome condensation and partitioning.</text>
</comment>
<evidence type="ECO:0000313" key="10">
    <source>
        <dbReference type="EMBL" id="MCP1337585.1"/>
    </source>
</evidence>
<evidence type="ECO:0000256" key="3">
    <source>
        <dbReference type="ARBA" id="ARBA00022741"/>
    </source>
</evidence>
<sequence length="1147" mass="124052">MQFTRLRLSGFKSFVDPTELVIEKGLTGVVGPNGCGKSNLLEALRWVMGETSPKSMRGTGMEDVIFAGTDSRNARHFAEVTLTIDNGARRAPAAFNEFELLEISRRIQREAGSTYRVNGKETRARDVQILFADTGTGANSPALVRQGQIGQLINAKPKARRLILEEAAGIAGLHSRRHEAELRLRAAEQNLTRLEDVIGTLETQRNTLKRQARQATRYKEMAARIRQAEALLLHLRHVEALKGLEAAQADVRAADRAVAEAMTAAQAAAREEETARDALPPLREEQAVARAVLQRLTIAREQLGAEAQALEDRIEGLVQRVADLDRDLARERARIEDADRALAELAEEGEPNPEPDPEELALEAAAEAELQTRAGEVRAAEQAVEELRRTLTDLKARNAALDAEARAAEARLARAEAEVARAAEALSRAEADGGSATALDAARAALADTASARDAARDAADAADRDRTEKQRQEAELRDAVQEADRELGRLKAEARALRPLVATPAADGTPALDTLKVEAGYEIALAAALGDDLDAPIDREAARSWRTLAANELPPLPAGLDCLADHVTAPPALARRLRLIAVADDGAAQQEKLLPGQRIVSRSGALWRWDGFTVRADAPSPAAVRLEQRNRLAALDAEIAPLEPRAQAAKEAHHAARDAARAAAEADTQARAALRRAEEAVTAAQGRLSRIETEAGVQAARLEQARTAHAQAQAERDAARAAAAEAAEACAGTLSLVPLEAEIARARDTLDTARTSHDSARERRDGLRRAREDKAQRAERLARDLAAWTARRTQASDQLGEIERRHARAAEELAGQRALPNDIETRRATLERDIAVAERRRHAADEALATAETALAEASRKARAAEQALAETREGRAAAGARAEAANARLADSADRIREALGCTPERLAEVADLDVPEALPAIAATEGELERLKRDRDALGAVNLRADDELQEIASQFDALVSERDDLVAAIHRLRQGIAALNREGRERLLAAFDTVNAHFEQLFTRLFRGGSAKLELIESDDPLEAGLEIMAQPPGKKTRALSLLSGGEQALTAMALIFAVFLTNPSPICVLDEVDAPLDDANVERYCALLEEMTKLTDTRFLVITHHALTMSRMDRLFGVTMAEKGVSQLVSVDLARAERLTAA</sequence>
<evidence type="ECO:0000259" key="9">
    <source>
        <dbReference type="Pfam" id="PF02463"/>
    </source>
</evidence>
<comment type="domain">
    <text evidence="7">Contains large globular domains required for ATP hydrolysis at each terminus and a third globular domain forming a flexible hinge near the middle of the molecule. These domains are separated by coiled-coil structures.</text>
</comment>
<name>A0A9J6PFU2_9PROT</name>
<keyword evidence="2 7" id="KW-0963">Cytoplasm</keyword>
<comment type="subunit">
    <text evidence="7">Homodimer.</text>
</comment>
<dbReference type="Proteomes" id="UP001055804">
    <property type="component" value="Unassembled WGS sequence"/>
</dbReference>
<feature type="domain" description="RecF/RecN/SMC N-terminal" evidence="9">
    <location>
        <begin position="4"/>
        <end position="1131"/>
    </location>
</feature>
<keyword evidence="4 7" id="KW-0067">ATP-binding</keyword>
<feature type="coiled-coil region" evidence="7">
    <location>
        <begin position="924"/>
        <end position="986"/>
    </location>
</feature>
<evidence type="ECO:0000256" key="5">
    <source>
        <dbReference type="ARBA" id="ARBA00023054"/>
    </source>
</evidence>
<dbReference type="PIRSF" id="PIRSF005719">
    <property type="entry name" value="SMC"/>
    <property type="match status" value="1"/>
</dbReference>
<dbReference type="AlphaFoldDB" id="A0A9J6PFU2"/>
<dbReference type="InterPro" id="IPR011890">
    <property type="entry name" value="SMC_prok"/>
</dbReference>